<evidence type="ECO:0000256" key="1">
    <source>
        <dbReference type="ARBA" id="ARBA00004141"/>
    </source>
</evidence>
<evidence type="ECO:0000259" key="7">
    <source>
        <dbReference type="PROSITE" id="PS50850"/>
    </source>
</evidence>
<accession>A0AAD6HCF1</accession>
<comment type="caution">
    <text evidence="8">The sequence shown here is derived from an EMBL/GenBank/DDBJ whole genome shotgun (WGS) entry which is preliminary data.</text>
</comment>
<keyword evidence="9" id="KW-1185">Reference proteome</keyword>
<feature type="domain" description="Major facilitator superfamily (MFS) profile" evidence="7">
    <location>
        <begin position="32"/>
        <end position="465"/>
    </location>
</feature>
<sequence>MTGEESPLLQKPDTADQDLENGSTKPKIARSFLTVMLISSFLASSDDSFVLSTASDIAANFDATNASTWLITGFNLGYMISLPIYGQLCDAWGRKHTYLFSYVVYAVGCFTMGMSMNMYVAILGRVITGFGSSGMLDLSSILLNDIGGPTGVAVLRSYFMTVTMIGYSSGGAIGGLLATLIGWRWSFLIHVPIVFICTLMAILQLPKDSPTETDATTQETQDQSKEESSRTELDYSGMTLLVCTILSGLMMVQVLQADEVPGNKLYLSIGLGSASLLLGLIFCTHEMLWAKRPLIPLSFMLSSRTGVVCVVQILIMISDLALSSVLSEFFVRMKGFSMVAASASLAPPALGGALSAYSPEDYSARLITTYYLMQQIGSVVGVSVTAGVIRSFFASGLKAVFGGGVEGMRNLKMVNEILKHSRLAGSLPHNARLSVEASFRKSFLAAPLFGTAALVATFYLVGRKPAEEKSEIDHDE</sequence>
<evidence type="ECO:0000256" key="6">
    <source>
        <dbReference type="SAM" id="Phobius"/>
    </source>
</evidence>
<dbReference type="GO" id="GO:0000329">
    <property type="term" value="C:fungal-type vacuole membrane"/>
    <property type="evidence" value="ECO:0007669"/>
    <property type="project" value="TreeGrafter"/>
</dbReference>
<comment type="subcellular location">
    <subcellularLocation>
        <location evidence="1">Membrane</location>
        <topology evidence="1">Multi-pass membrane protein</topology>
    </subcellularLocation>
</comment>
<organism evidence="8 9">
    <name type="scientific">Penicillium malachiteum</name>
    <dbReference type="NCBI Taxonomy" id="1324776"/>
    <lineage>
        <taxon>Eukaryota</taxon>
        <taxon>Fungi</taxon>
        <taxon>Dikarya</taxon>
        <taxon>Ascomycota</taxon>
        <taxon>Pezizomycotina</taxon>
        <taxon>Eurotiomycetes</taxon>
        <taxon>Eurotiomycetidae</taxon>
        <taxon>Eurotiales</taxon>
        <taxon>Aspergillaceae</taxon>
        <taxon>Penicillium</taxon>
    </lineage>
</organism>
<dbReference type="InterPro" id="IPR011701">
    <property type="entry name" value="MFS"/>
</dbReference>
<feature type="transmembrane region" description="Helical" evidence="6">
    <location>
        <begin position="187"/>
        <end position="205"/>
    </location>
</feature>
<feature type="region of interest" description="Disordered" evidence="5">
    <location>
        <begin position="1"/>
        <end position="22"/>
    </location>
</feature>
<keyword evidence="4 6" id="KW-0472">Membrane</keyword>
<feature type="compositionally biased region" description="Basic and acidic residues" evidence="5">
    <location>
        <begin position="222"/>
        <end position="232"/>
    </location>
</feature>
<name>A0AAD6HCF1_9EURO</name>
<feature type="transmembrane region" description="Helical" evidence="6">
    <location>
        <begin position="98"/>
        <end position="120"/>
    </location>
</feature>
<feature type="transmembrane region" description="Helical" evidence="6">
    <location>
        <begin position="335"/>
        <end position="357"/>
    </location>
</feature>
<evidence type="ECO:0000256" key="5">
    <source>
        <dbReference type="SAM" id="MobiDB-lite"/>
    </source>
</evidence>
<feature type="transmembrane region" description="Helical" evidence="6">
    <location>
        <begin position="66"/>
        <end position="86"/>
    </location>
</feature>
<reference evidence="8" key="2">
    <citation type="submission" date="2023-01" db="EMBL/GenBank/DDBJ databases">
        <authorList>
            <person name="Petersen C."/>
        </authorList>
    </citation>
    <scope>NUCLEOTIDE SEQUENCE</scope>
    <source>
        <strain evidence="8">IBT 17514</strain>
    </source>
</reference>
<gene>
    <name evidence="8" type="ORF">N7493_010174</name>
</gene>
<dbReference type="EMBL" id="JAQJAN010000019">
    <property type="protein sequence ID" value="KAJ5708840.1"/>
    <property type="molecule type" value="Genomic_DNA"/>
</dbReference>
<dbReference type="Proteomes" id="UP001215712">
    <property type="component" value="Unassembled WGS sequence"/>
</dbReference>
<reference evidence="8" key="1">
    <citation type="journal article" date="2023" name="IMA Fungus">
        <title>Comparative genomic study of the Penicillium genus elucidates a diverse pangenome and 15 lateral gene transfer events.</title>
        <authorList>
            <person name="Petersen C."/>
            <person name="Sorensen T."/>
            <person name="Nielsen M.R."/>
            <person name="Sondergaard T.E."/>
            <person name="Sorensen J.L."/>
            <person name="Fitzpatrick D.A."/>
            <person name="Frisvad J.C."/>
            <person name="Nielsen K.L."/>
        </authorList>
    </citation>
    <scope>NUCLEOTIDE SEQUENCE</scope>
    <source>
        <strain evidence="8">IBT 17514</strain>
    </source>
</reference>
<proteinExistence type="predicted"/>
<feature type="transmembrane region" description="Helical" evidence="6">
    <location>
        <begin position="443"/>
        <end position="461"/>
    </location>
</feature>
<evidence type="ECO:0000256" key="4">
    <source>
        <dbReference type="ARBA" id="ARBA00023136"/>
    </source>
</evidence>
<dbReference type="InterPro" id="IPR020846">
    <property type="entry name" value="MFS_dom"/>
</dbReference>
<keyword evidence="2 6" id="KW-0812">Transmembrane</keyword>
<dbReference type="GO" id="GO:0012505">
    <property type="term" value="C:endomembrane system"/>
    <property type="evidence" value="ECO:0007669"/>
    <property type="project" value="UniProtKB-SubCell"/>
</dbReference>
<dbReference type="PANTHER" id="PTHR23501:SF33">
    <property type="entry name" value="MAJOR FACILITATOR SUPERFAMILY (MFS) PROFILE DOMAIN-CONTAINING PROTEIN"/>
    <property type="match status" value="1"/>
</dbReference>
<feature type="transmembrane region" description="Helical" evidence="6">
    <location>
        <begin position="265"/>
        <end position="282"/>
    </location>
</feature>
<feature type="region of interest" description="Disordered" evidence="5">
    <location>
        <begin position="211"/>
        <end position="232"/>
    </location>
</feature>
<feature type="transmembrane region" description="Helical" evidence="6">
    <location>
        <begin position="294"/>
        <end position="315"/>
    </location>
</feature>
<dbReference type="Pfam" id="PF07690">
    <property type="entry name" value="MFS_1"/>
    <property type="match status" value="1"/>
</dbReference>
<protein>
    <submittedName>
        <fullName evidence="8">Transporter</fullName>
    </submittedName>
</protein>
<dbReference type="PROSITE" id="PS50850">
    <property type="entry name" value="MFS"/>
    <property type="match status" value="1"/>
</dbReference>
<evidence type="ECO:0000313" key="9">
    <source>
        <dbReference type="Proteomes" id="UP001215712"/>
    </source>
</evidence>
<feature type="transmembrane region" description="Helical" evidence="6">
    <location>
        <begin position="158"/>
        <end position="181"/>
    </location>
</feature>
<feature type="compositionally biased region" description="Low complexity" evidence="5">
    <location>
        <begin position="212"/>
        <end position="221"/>
    </location>
</feature>
<dbReference type="AlphaFoldDB" id="A0AAD6HCF1"/>
<evidence type="ECO:0000313" key="8">
    <source>
        <dbReference type="EMBL" id="KAJ5708840.1"/>
    </source>
</evidence>
<feature type="transmembrane region" description="Helical" evidence="6">
    <location>
        <begin position="369"/>
        <end position="393"/>
    </location>
</feature>
<dbReference type="Gene3D" id="1.20.1250.20">
    <property type="entry name" value="MFS general substrate transporter like domains"/>
    <property type="match status" value="1"/>
</dbReference>
<evidence type="ECO:0000256" key="2">
    <source>
        <dbReference type="ARBA" id="ARBA00022692"/>
    </source>
</evidence>
<dbReference type="SUPFAM" id="SSF103473">
    <property type="entry name" value="MFS general substrate transporter"/>
    <property type="match status" value="1"/>
</dbReference>
<dbReference type="PANTHER" id="PTHR23501">
    <property type="entry name" value="MAJOR FACILITATOR SUPERFAMILY"/>
    <property type="match status" value="1"/>
</dbReference>
<dbReference type="GO" id="GO:0015174">
    <property type="term" value="F:basic amino acid transmembrane transporter activity"/>
    <property type="evidence" value="ECO:0007669"/>
    <property type="project" value="TreeGrafter"/>
</dbReference>
<keyword evidence="3 6" id="KW-1133">Transmembrane helix</keyword>
<evidence type="ECO:0000256" key="3">
    <source>
        <dbReference type="ARBA" id="ARBA00022989"/>
    </source>
</evidence>
<feature type="transmembrane region" description="Helical" evidence="6">
    <location>
        <begin position="233"/>
        <end position="253"/>
    </location>
</feature>
<dbReference type="InterPro" id="IPR036259">
    <property type="entry name" value="MFS_trans_sf"/>
</dbReference>